<accession>A0A8X6NJ21</accession>
<gene>
    <name evidence="1" type="ORF">NPIL_338671</name>
</gene>
<name>A0A8X6NJ21_NEPPI</name>
<keyword evidence="2" id="KW-1185">Reference proteome</keyword>
<evidence type="ECO:0000313" key="1">
    <source>
        <dbReference type="EMBL" id="GFT17738.1"/>
    </source>
</evidence>
<dbReference type="AlphaFoldDB" id="A0A8X6NJ21"/>
<protein>
    <submittedName>
        <fullName evidence="1">Uncharacterized protein</fullName>
    </submittedName>
</protein>
<sequence length="81" mass="9612">MDSTQRQLLLSAKVSRHQRKAYIENNKQYLGALAEIFRHYFPETEDRSKGNIWINIPFSKKANSRPVDLDDKEKLIEYLLM</sequence>
<comment type="caution">
    <text evidence="1">The sequence shown here is derived from an EMBL/GenBank/DDBJ whole genome shotgun (WGS) entry which is preliminary data.</text>
</comment>
<dbReference type="EMBL" id="BMAW01105075">
    <property type="protein sequence ID" value="GFT17738.1"/>
    <property type="molecule type" value="Genomic_DNA"/>
</dbReference>
<dbReference type="Proteomes" id="UP000887013">
    <property type="component" value="Unassembled WGS sequence"/>
</dbReference>
<reference evidence="1" key="1">
    <citation type="submission" date="2020-08" db="EMBL/GenBank/DDBJ databases">
        <title>Multicomponent nature underlies the extraordinary mechanical properties of spider dragline silk.</title>
        <authorList>
            <person name="Kono N."/>
            <person name="Nakamura H."/>
            <person name="Mori M."/>
            <person name="Yoshida Y."/>
            <person name="Ohtoshi R."/>
            <person name="Malay A.D."/>
            <person name="Moran D.A.P."/>
            <person name="Tomita M."/>
            <person name="Numata K."/>
            <person name="Arakawa K."/>
        </authorList>
    </citation>
    <scope>NUCLEOTIDE SEQUENCE</scope>
</reference>
<proteinExistence type="predicted"/>
<organism evidence="1 2">
    <name type="scientific">Nephila pilipes</name>
    <name type="common">Giant wood spider</name>
    <name type="synonym">Nephila maculata</name>
    <dbReference type="NCBI Taxonomy" id="299642"/>
    <lineage>
        <taxon>Eukaryota</taxon>
        <taxon>Metazoa</taxon>
        <taxon>Ecdysozoa</taxon>
        <taxon>Arthropoda</taxon>
        <taxon>Chelicerata</taxon>
        <taxon>Arachnida</taxon>
        <taxon>Araneae</taxon>
        <taxon>Araneomorphae</taxon>
        <taxon>Entelegynae</taxon>
        <taxon>Araneoidea</taxon>
        <taxon>Nephilidae</taxon>
        <taxon>Nephila</taxon>
    </lineage>
</organism>
<evidence type="ECO:0000313" key="2">
    <source>
        <dbReference type="Proteomes" id="UP000887013"/>
    </source>
</evidence>